<dbReference type="GO" id="GO:0016705">
    <property type="term" value="F:oxidoreductase activity, acting on paired donors, with incorporation or reduction of molecular oxygen"/>
    <property type="evidence" value="ECO:0007669"/>
    <property type="project" value="InterPro"/>
</dbReference>
<dbReference type="UniPathway" id="UPA00232"/>
<evidence type="ECO:0000256" key="3">
    <source>
        <dbReference type="ARBA" id="ARBA00005349"/>
    </source>
</evidence>
<dbReference type="SUPFAM" id="SSF51905">
    <property type="entry name" value="FAD/NAD(P)-binding domain"/>
    <property type="match status" value="1"/>
</dbReference>
<comment type="cofactor">
    <cofactor evidence="1">
        <name>FAD</name>
        <dbReference type="ChEBI" id="CHEBI:57692"/>
    </cofactor>
</comment>
<dbReference type="NCBIfam" id="TIGR01988">
    <property type="entry name" value="Ubi-OHases"/>
    <property type="match status" value="1"/>
</dbReference>
<dbReference type="PANTHER" id="PTHR43876">
    <property type="entry name" value="UBIQUINONE BIOSYNTHESIS MONOOXYGENASE COQ6, MITOCHONDRIAL"/>
    <property type="match status" value="1"/>
</dbReference>
<dbReference type="GO" id="GO:0004497">
    <property type="term" value="F:monooxygenase activity"/>
    <property type="evidence" value="ECO:0007669"/>
    <property type="project" value="UniProtKB-KW"/>
</dbReference>
<protein>
    <submittedName>
        <fullName evidence="9">Ubiquinone biosynthesis protein UbiH</fullName>
    </submittedName>
</protein>
<keyword evidence="7" id="KW-0503">Monooxygenase</keyword>
<dbReference type="PROSITE" id="PS01304">
    <property type="entry name" value="UBIH"/>
    <property type="match status" value="1"/>
</dbReference>
<evidence type="ECO:0000256" key="1">
    <source>
        <dbReference type="ARBA" id="ARBA00001974"/>
    </source>
</evidence>
<comment type="caution">
    <text evidence="9">The sequence shown here is derived from an EMBL/GenBank/DDBJ whole genome shotgun (WGS) entry which is preliminary data.</text>
</comment>
<dbReference type="FunFam" id="3.50.50.60:FF:000021">
    <property type="entry name" value="Ubiquinone biosynthesis monooxygenase COQ6"/>
    <property type="match status" value="1"/>
</dbReference>
<organism evidence="9 10">
    <name type="scientific">Roseicella aquatilis</name>
    <dbReference type="NCBI Taxonomy" id="2527868"/>
    <lineage>
        <taxon>Bacteria</taxon>
        <taxon>Pseudomonadati</taxon>
        <taxon>Pseudomonadota</taxon>
        <taxon>Alphaproteobacteria</taxon>
        <taxon>Acetobacterales</taxon>
        <taxon>Roseomonadaceae</taxon>
        <taxon>Roseicella</taxon>
    </lineage>
</organism>
<evidence type="ECO:0000313" key="10">
    <source>
        <dbReference type="Proteomes" id="UP000295023"/>
    </source>
</evidence>
<evidence type="ECO:0000256" key="4">
    <source>
        <dbReference type="ARBA" id="ARBA00022630"/>
    </source>
</evidence>
<keyword evidence="10" id="KW-1185">Reference proteome</keyword>
<evidence type="ECO:0000259" key="8">
    <source>
        <dbReference type="Pfam" id="PF01494"/>
    </source>
</evidence>
<comment type="pathway">
    <text evidence="2">Cofactor biosynthesis; ubiquinone biosynthesis.</text>
</comment>
<proteinExistence type="inferred from homology"/>
<dbReference type="Pfam" id="PF01494">
    <property type="entry name" value="FAD_binding_3"/>
    <property type="match status" value="1"/>
</dbReference>
<keyword evidence="5" id="KW-0274">FAD</keyword>
<dbReference type="GO" id="GO:0071949">
    <property type="term" value="F:FAD binding"/>
    <property type="evidence" value="ECO:0007669"/>
    <property type="project" value="InterPro"/>
</dbReference>
<comment type="similarity">
    <text evidence="3">Belongs to the UbiH/COQ6 family.</text>
</comment>
<dbReference type="InterPro" id="IPR010971">
    <property type="entry name" value="UbiH/COQ6"/>
</dbReference>
<dbReference type="InterPro" id="IPR036188">
    <property type="entry name" value="FAD/NAD-bd_sf"/>
</dbReference>
<dbReference type="GO" id="GO:0110142">
    <property type="term" value="C:ubiquinone biosynthesis complex"/>
    <property type="evidence" value="ECO:0007669"/>
    <property type="project" value="UniProtKB-ARBA"/>
</dbReference>
<sequence length="427" mass="45202">MTTASEVEVCILGAGPVGATLAATLATAGLATAVVDAQPLPPMEMQDFDGRAYAIALTSKRLLEAAGIWDRLPGTPCPIQGIRVADGRPGEPASRLSLQFDAAAVSDEPFGYMVEARSLRVGLNARLPGMPNLRVFAPATAAVERRPEGATVRLSTGETLTARLVVAAEGRNSPLRRQAGIRTAVLDYRQIGMVGAFAHERPHRNIALEQFLPNGPFAQLPLSGPGGFGPGGDAFAFPHASAFVWADRTAIARRMLALDDAAFGRELARRLGSHLGEIRPIGRRWSYPLSALQVERWTDTRLALIGDAAHGVHPIAGQGLNLGFRDVAALAEEVIAAVHAGGDPGGPAVLARYQARRRPDTILMLSGMHALERLFGNDIAPVRWARRLGIAAVDRMPALKRAFARQAMGLGPGVTGLLAGQPLLRQG</sequence>
<dbReference type="InterPro" id="IPR002938">
    <property type="entry name" value="FAD-bd"/>
</dbReference>
<dbReference type="Gene3D" id="3.50.50.60">
    <property type="entry name" value="FAD/NAD(P)-binding domain"/>
    <property type="match status" value="2"/>
</dbReference>
<dbReference type="InterPro" id="IPR018168">
    <property type="entry name" value="Ubi_Hdrlase_CS"/>
</dbReference>
<dbReference type="InterPro" id="IPR051205">
    <property type="entry name" value="UbiH/COQ6_monooxygenase"/>
</dbReference>
<name>A0A4R4D861_9PROT</name>
<evidence type="ECO:0000313" key="9">
    <source>
        <dbReference type="EMBL" id="TCZ55268.1"/>
    </source>
</evidence>
<dbReference type="OrthoDB" id="9796623at2"/>
<dbReference type="PANTHER" id="PTHR43876:SF7">
    <property type="entry name" value="UBIQUINONE BIOSYNTHESIS MONOOXYGENASE COQ6, MITOCHONDRIAL"/>
    <property type="match status" value="1"/>
</dbReference>
<keyword evidence="4" id="KW-0285">Flavoprotein</keyword>
<dbReference type="GO" id="GO:0006744">
    <property type="term" value="P:ubiquinone biosynthetic process"/>
    <property type="evidence" value="ECO:0007669"/>
    <property type="project" value="UniProtKB-UniPathway"/>
</dbReference>
<evidence type="ECO:0000256" key="6">
    <source>
        <dbReference type="ARBA" id="ARBA00023002"/>
    </source>
</evidence>
<dbReference type="PRINTS" id="PR00420">
    <property type="entry name" value="RNGMNOXGNASE"/>
</dbReference>
<evidence type="ECO:0000256" key="7">
    <source>
        <dbReference type="ARBA" id="ARBA00023033"/>
    </source>
</evidence>
<reference evidence="9 10" key="1">
    <citation type="submission" date="2019-03" db="EMBL/GenBank/DDBJ databases">
        <title>Paracraurococcus aquatilis NE82 genome sequence.</title>
        <authorList>
            <person name="Zhao Y."/>
            <person name="Du Z."/>
        </authorList>
    </citation>
    <scope>NUCLEOTIDE SEQUENCE [LARGE SCALE GENOMIC DNA]</scope>
    <source>
        <strain evidence="9 10">NE82</strain>
    </source>
</reference>
<dbReference type="Proteomes" id="UP000295023">
    <property type="component" value="Unassembled WGS sequence"/>
</dbReference>
<evidence type="ECO:0000256" key="2">
    <source>
        <dbReference type="ARBA" id="ARBA00004749"/>
    </source>
</evidence>
<evidence type="ECO:0000256" key="5">
    <source>
        <dbReference type="ARBA" id="ARBA00022827"/>
    </source>
</evidence>
<dbReference type="EMBL" id="SKBM01000028">
    <property type="protein sequence ID" value="TCZ55268.1"/>
    <property type="molecule type" value="Genomic_DNA"/>
</dbReference>
<dbReference type="RefSeq" id="WP_132294830.1">
    <property type="nucleotide sequence ID" value="NZ_SKBM01000028.1"/>
</dbReference>
<accession>A0A4R4D861</accession>
<feature type="domain" description="FAD-binding" evidence="8">
    <location>
        <begin position="6"/>
        <end position="359"/>
    </location>
</feature>
<dbReference type="AlphaFoldDB" id="A0A4R4D861"/>
<keyword evidence="6" id="KW-0560">Oxidoreductase</keyword>
<keyword evidence="9" id="KW-0830">Ubiquinone</keyword>
<gene>
    <name evidence="9" type="ORF">EXY23_22045</name>
</gene>